<accession>A0A563VLN7</accession>
<dbReference type="AlphaFoldDB" id="A0A563VLN7"/>
<dbReference type="Proteomes" id="UP000320055">
    <property type="component" value="Unassembled WGS sequence"/>
</dbReference>
<name>A0A563VLN7_9CYAN</name>
<dbReference type="OrthoDB" id="458303at2"/>
<proteinExistence type="predicted"/>
<sequence length="262" mass="29309">MKLNQQMIDYLTRLQPKKLSKLALVSISLGTIGFLNVLSQSATANDYIGNKGIQFQENTTIEFEFIQSHGAYQSTFGIIDLDSCQNGVGGEIIFESCAKTPLLAETKPSDIYETVSRRSTYEDNLSGSNYDFVGTPGNAVPQPMVEFTFKTGKRYAFYLESYYEGKFAGVVYSVDFFNNQSNRQALFNEEIPTKLATRRNIPNSEINQFESLVEGGLLLRFDDTGSTLVKDGYQDVDFDDFVVGIGGYENCIYPESQSLNQE</sequence>
<protein>
    <submittedName>
        <fullName evidence="1">Uncharacterized protein</fullName>
    </submittedName>
</protein>
<gene>
    <name evidence="1" type="ORF">H1P_140008</name>
</gene>
<evidence type="ECO:0000313" key="1">
    <source>
        <dbReference type="EMBL" id="VEP12225.1"/>
    </source>
</evidence>
<evidence type="ECO:0000313" key="2">
    <source>
        <dbReference type="Proteomes" id="UP000320055"/>
    </source>
</evidence>
<dbReference type="EMBL" id="CAACVJ010000046">
    <property type="protein sequence ID" value="VEP12225.1"/>
    <property type="molecule type" value="Genomic_DNA"/>
</dbReference>
<dbReference type="RefSeq" id="WP_144864002.1">
    <property type="nucleotide sequence ID" value="NZ_LR213776.1"/>
</dbReference>
<reference evidence="1 2" key="1">
    <citation type="submission" date="2019-01" db="EMBL/GenBank/DDBJ databases">
        <authorList>
            <person name="Brito A."/>
        </authorList>
    </citation>
    <scope>NUCLEOTIDE SEQUENCE [LARGE SCALE GENOMIC DNA]</scope>
    <source>
        <strain evidence="1">1</strain>
    </source>
</reference>
<organism evidence="1 2">
    <name type="scientific">Hyella patelloides LEGE 07179</name>
    <dbReference type="NCBI Taxonomy" id="945734"/>
    <lineage>
        <taxon>Bacteria</taxon>
        <taxon>Bacillati</taxon>
        <taxon>Cyanobacteriota</taxon>
        <taxon>Cyanophyceae</taxon>
        <taxon>Pleurocapsales</taxon>
        <taxon>Hyellaceae</taxon>
        <taxon>Hyella</taxon>
    </lineage>
</organism>
<keyword evidence="2" id="KW-1185">Reference proteome</keyword>